<comment type="caution">
    <text evidence="1">The sequence shown here is derived from an EMBL/GenBank/DDBJ whole genome shotgun (WGS) entry which is preliminary data.</text>
</comment>
<gene>
    <name evidence="1" type="ORF">H2Z84_19565</name>
</gene>
<organism evidence="1 2">
    <name type="scientific">Aquitalea aquatica</name>
    <dbReference type="NCBI Taxonomy" id="3044273"/>
    <lineage>
        <taxon>Bacteria</taxon>
        <taxon>Pseudomonadati</taxon>
        <taxon>Pseudomonadota</taxon>
        <taxon>Betaproteobacteria</taxon>
        <taxon>Neisseriales</taxon>
        <taxon>Chromobacteriaceae</taxon>
        <taxon>Aquitalea</taxon>
    </lineage>
</organism>
<protein>
    <submittedName>
        <fullName evidence="1">Uncharacterized protein</fullName>
    </submittedName>
</protein>
<dbReference type="AlphaFoldDB" id="A0A838Y9Q5"/>
<reference evidence="1 2" key="1">
    <citation type="submission" date="2020-07" db="EMBL/GenBank/DDBJ databases">
        <title>Draft genome sequence of violacein-producing bacteria and related species.</title>
        <authorList>
            <person name="Wilson H.S."/>
            <person name="De Leon M.E."/>
        </authorList>
    </citation>
    <scope>NUCLEOTIDE SEQUENCE [LARGE SCALE GENOMIC DNA]</scope>
    <source>
        <strain evidence="1 2">HSC-21Su07</strain>
    </source>
</reference>
<dbReference type="Proteomes" id="UP000545606">
    <property type="component" value="Unassembled WGS sequence"/>
</dbReference>
<keyword evidence="2" id="KW-1185">Reference proteome</keyword>
<proteinExistence type="predicted"/>
<accession>A0A838Y9Q5</accession>
<evidence type="ECO:0000313" key="1">
    <source>
        <dbReference type="EMBL" id="MBA4710578.1"/>
    </source>
</evidence>
<sequence>MTETDIVRLIRDLDTATERAILAELALLLGSSHLGSQLKLDDLQTLSHPARSVFNELCELIGSRAQQSFSANTTGALLAILTTTRKQA</sequence>
<evidence type="ECO:0000313" key="2">
    <source>
        <dbReference type="Proteomes" id="UP000545606"/>
    </source>
</evidence>
<dbReference type="RefSeq" id="WP_181837469.1">
    <property type="nucleotide sequence ID" value="NZ_JACERN010000043.1"/>
</dbReference>
<dbReference type="EMBL" id="JACERN010000043">
    <property type="protein sequence ID" value="MBA4710578.1"/>
    <property type="molecule type" value="Genomic_DNA"/>
</dbReference>
<name>A0A838Y9Q5_9NEIS</name>